<dbReference type="InterPro" id="IPR029046">
    <property type="entry name" value="LolA/LolB/LppX"/>
</dbReference>
<organism evidence="2 3">
    <name type="scientific">candidate division WOR-3 bacterium</name>
    <dbReference type="NCBI Taxonomy" id="2052148"/>
    <lineage>
        <taxon>Bacteria</taxon>
        <taxon>Bacteria division WOR-3</taxon>
    </lineage>
</organism>
<dbReference type="Pfam" id="PF17131">
    <property type="entry name" value="LolA_like"/>
    <property type="match status" value="1"/>
</dbReference>
<sequence>MKKITLYLVFVFIFSIMAYGETTADILNKIKAEYKSADKKITTMEMEQTITIMNDKDKIVTTSKMQKKNAKFRMEISIPMEEGNEPMKTVVLFDGTDVWSLLPVIGKQKLTGKDAEKYENQKDGQWWDDLEGMEYIGDEKVDGADCYLLSKKEKEAEIEKYWLNKSGLYPMKSENKIDDNVMTTIYSDIKTIEGYKMPCKYSTYEKENLVSEVQIKSISINKELSDDLFDPEKLKSDVNVQDMFKGMMPKF</sequence>
<evidence type="ECO:0000313" key="2">
    <source>
        <dbReference type="EMBL" id="HAV92277.1"/>
    </source>
</evidence>
<evidence type="ECO:0000259" key="1">
    <source>
        <dbReference type="Pfam" id="PF17131"/>
    </source>
</evidence>
<dbReference type="Proteomes" id="UP000264062">
    <property type="component" value="Unassembled WGS sequence"/>
</dbReference>
<name>A0A350H9R1_UNCW3</name>
<dbReference type="InterPro" id="IPR033399">
    <property type="entry name" value="TP_0789-like"/>
</dbReference>
<dbReference type="Gene3D" id="2.50.20.10">
    <property type="entry name" value="Lipoprotein localisation LolA/LolB/LppX"/>
    <property type="match status" value="1"/>
</dbReference>
<feature type="domain" description="Uncharacterized protein TP-0789" evidence="1">
    <location>
        <begin position="107"/>
        <end position="235"/>
    </location>
</feature>
<protein>
    <recommendedName>
        <fullName evidence="1">Uncharacterized protein TP-0789 domain-containing protein</fullName>
    </recommendedName>
</protein>
<reference evidence="2 3" key="1">
    <citation type="journal article" date="2018" name="Nat. Biotechnol.">
        <title>A standardized bacterial taxonomy based on genome phylogeny substantially revises the tree of life.</title>
        <authorList>
            <person name="Parks D.H."/>
            <person name="Chuvochina M."/>
            <person name="Waite D.W."/>
            <person name="Rinke C."/>
            <person name="Skarshewski A."/>
            <person name="Chaumeil P.A."/>
            <person name="Hugenholtz P."/>
        </authorList>
    </citation>
    <scope>NUCLEOTIDE SEQUENCE [LARGE SCALE GENOMIC DNA]</scope>
    <source>
        <strain evidence="2">UBA9956</strain>
    </source>
</reference>
<dbReference type="AlphaFoldDB" id="A0A350H9R1"/>
<dbReference type="EMBL" id="DMZY01000112">
    <property type="protein sequence ID" value="HAV92277.1"/>
    <property type="molecule type" value="Genomic_DNA"/>
</dbReference>
<proteinExistence type="predicted"/>
<dbReference type="SUPFAM" id="SSF89392">
    <property type="entry name" value="Prokaryotic lipoproteins and lipoprotein localization factors"/>
    <property type="match status" value="1"/>
</dbReference>
<accession>A0A350H9R1</accession>
<evidence type="ECO:0000313" key="3">
    <source>
        <dbReference type="Proteomes" id="UP000264062"/>
    </source>
</evidence>
<gene>
    <name evidence="2" type="ORF">DCW38_03755</name>
</gene>
<comment type="caution">
    <text evidence="2">The sequence shown here is derived from an EMBL/GenBank/DDBJ whole genome shotgun (WGS) entry which is preliminary data.</text>
</comment>